<gene>
    <name evidence="2" type="ORF">ERJ67_04770</name>
</gene>
<evidence type="ECO:0000313" key="3">
    <source>
        <dbReference type="Proteomes" id="UP000317990"/>
    </source>
</evidence>
<feature type="region of interest" description="Disordered" evidence="1">
    <location>
        <begin position="132"/>
        <end position="160"/>
    </location>
</feature>
<name>A0A524RNZ7_9CHRO</name>
<evidence type="ECO:0000313" key="2">
    <source>
        <dbReference type="EMBL" id="TGG93071.1"/>
    </source>
</evidence>
<organism evidence="2 3">
    <name type="scientific">Aphanocapsa feldmannii 277cV</name>
    <dbReference type="NCBI Taxonomy" id="2507553"/>
    <lineage>
        <taxon>Bacteria</taxon>
        <taxon>Bacillati</taxon>
        <taxon>Cyanobacteriota</taxon>
        <taxon>Cyanophyceae</taxon>
        <taxon>Oscillatoriophycideae</taxon>
        <taxon>Chroococcales</taxon>
        <taxon>Microcystaceae</taxon>
        <taxon>Aphanocapsa</taxon>
    </lineage>
</organism>
<sequence>MAAASQPPPGTAFPLSEALLQVVLEDRVSDRFVNELLWSHLGYLPQPEGTDWPAATTTPAYWREAFPTAPDFIRHRHPSIHLTRSIARSHKQLLKEQLGFAGYRLGELYPRRTRRATAVNWLLARLAERGEPLPLEGPLPPLRQPPADPSLGDDGVAVGN</sequence>
<accession>A0A524RNZ7</accession>
<reference evidence="2 3" key="1">
    <citation type="journal article" date="2019" name="mSystems">
        <title>Life at home and on the roam: Genomic adaptions reflect the dual lifestyle of an intracellular, facultative symbiont.</title>
        <authorList>
            <person name="Burgsdorf I."/>
        </authorList>
    </citation>
    <scope>NUCLEOTIDE SEQUENCE [LARGE SCALE GENOMIC DNA]</scope>
    <source>
        <strain evidence="2">277cV</strain>
    </source>
</reference>
<dbReference type="InterPro" id="IPR014952">
    <property type="entry name" value="DUF1823"/>
</dbReference>
<dbReference type="Gene3D" id="1.10.418.90">
    <property type="entry name" value="Protein of unknown function DUF1823"/>
    <property type="match status" value="1"/>
</dbReference>
<protein>
    <submittedName>
        <fullName evidence="2">DUF1823 family protein</fullName>
    </submittedName>
</protein>
<dbReference type="AlphaFoldDB" id="A0A524RNZ7"/>
<feature type="compositionally biased region" description="Pro residues" evidence="1">
    <location>
        <begin position="135"/>
        <end position="148"/>
    </location>
</feature>
<dbReference type="Proteomes" id="UP000317990">
    <property type="component" value="Unassembled WGS sequence"/>
</dbReference>
<evidence type="ECO:0000256" key="1">
    <source>
        <dbReference type="SAM" id="MobiDB-lite"/>
    </source>
</evidence>
<dbReference type="Pfam" id="PF08853">
    <property type="entry name" value="DUF1823"/>
    <property type="match status" value="1"/>
</dbReference>
<comment type="caution">
    <text evidence="2">The sequence shown here is derived from an EMBL/GenBank/DDBJ whole genome shotgun (WGS) entry which is preliminary data.</text>
</comment>
<dbReference type="EMBL" id="SRMO01000054">
    <property type="protein sequence ID" value="TGG93071.1"/>
    <property type="molecule type" value="Genomic_DNA"/>
</dbReference>
<proteinExistence type="predicted"/>